<gene>
    <name evidence="1" type="ORF">Tco_0842058</name>
</gene>
<evidence type="ECO:0000313" key="2">
    <source>
        <dbReference type="Proteomes" id="UP001151760"/>
    </source>
</evidence>
<keyword evidence="2" id="KW-1185">Reference proteome</keyword>
<reference evidence="1" key="1">
    <citation type="journal article" date="2022" name="Int. J. Mol. Sci.">
        <title>Draft Genome of Tanacetum Coccineum: Genomic Comparison of Closely Related Tanacetum-Family Plants.</title>
        <authorList>
            <person name="Yamashiro T."/>
            <person name="Shiraishi A."/>
            <person name="Nakayama K."/>
            <person name="Satake H."/>
        </authorList>
    </citation>
    <scope>NUCLEOTIDE SEQUENCE</scope>
</reference>
<evidence type="ECO:0008006" key="3">
    <source>
        <dbReference type="Google" id="ProtNLM"/>
    </source>
</evidence>
<dbReference type="Proteomes" id="UP001151760">
    <property type="component" value="Unassembled WGS sequence"/>
</dbReference>
<reference evidence="1" key="2">
    <citation type="submission" date="2022-01" db="EMBL/GenBank/DDBJ databases">
        <authorList>
            <person name="Yamashiro T."/>
            <person name="Shiraishi A."/>
            <person name="Satake H."/>
            <person name="Nakayama K."/>
        </authorList>
    </citation>
    <scope>NUCLEOTIDE SEQUENCE</scope>
</reference>
<accession>A0ABQ5AY71</accession>
<comment type="caution">
    <text evidence="1">The sequence shown here is derived from an EMBL/GenBank/DDBJ whole genome shotgun (WGS) entry which is preliminary data.</text>
</comment>
<sequence length="146" mass="16597">MHTRASNSELVEALPEHPRIATDRVVASTPGSAITIPEIANELLIKEPFDSRQGNPFDGKQTDSHKHIHEFLEICDMFKYRDTKNKAVRLKTVAFTDEGNSNTDTDKIMARMDAMTIKMDAQYKELQSRAKQPTLDLDDDDMPMFL</sequence>
<organism evidence="1 2">
    <name type="scientific">Tanacetum coccineum</name>
    <dbReference type="NCBI Taxonomy" id="301880"/>
    <lineage>
        <taxon>Eukaryota</taxon>
        <taxon>Viridiplantae</taxon>
        <taxon>Streptophyta</taxon>
        <taxon>Embryophyta</taxon>
        <taxon>Tracheophyta</taxon>
        <taxon>Spermatophyta</taxon>
        <taxon>Magnoliopsida</taxon>
        <taxon>eudicotyledons</taxon>
        <taxon>Gunneridae</taxon>
        <taxon>Pentapetalae</taxon>
        <taxon>asterids</taxon>
        <taxon>campanulids</taxon>
        <taxon>Asterales</taxon>
        <taxon>Asteraceae</taxon>
        <taxon>Asteroideae</taxon>
        <taxon>Anthemideae</taxon>
        <taxon>Anthemidinae</taxon>
        <taxon>Tanacetum</taxon>
    </lineage>
</organism>
<name>A0ABQ5AY71_9ASTR</name>
<evidence type="ECO:0000313" key="1">
    <source>
        <dbReference type="EMBL" id="GJT07596.1"/>
    </source>
</evidence>
<proteinExistence type="predicted"/>
<protein>
    <recommendedName>
        <fullName evidence="3">Reverse transcriptase domain-containing protein</fullName>
    </recommendedName>
</protein>
<dbReference type="EMBL" id="BQNB010012764">
    <property type="protein sequence ID" value="GJT07596.1"/>
    <property type="molecule type" value="Genomic_DNA"/>
</dbReference>